<proteinExistence type="predicted"/>
<dbReference type="AlphaFoldDB" id="A0A8D1P6E6"/>
<evidence type="ECO:0000313" key="1">
    <source>
        <dbReference type="Ensembl" id="ENSSSCP00050047481.1"/>
    </source>
</evidence>
<sequence>LPAPEDPCRVPMGWVFRAAPAAYFLCLVSTFPMDEEKNNKCTHEALGSELVVLCSSLNVFYRHLGKMGAVVSPSCINNYRSPVTHWSEPVIIFPGATDGATGIFVLVIPQIPATSQPEAQHWRRWLCCAISGHRMRKGQVQGGFICRPWKVENFLS</sequence>
<name>A0A8D1P6E6_PIG</name>
<evidence type="ECO:0000313" key="2">
    <source>
        <dbReference type="Proteomes" id="UP000694571"/>
    </source>
</evidence>
<dbReference type="Ensembl" id="ENSSSCT00050107399.1">
    <property type="protein sequence ID" value="ENSSSCP00050047481.1"/>
    <property type="gene ID" value="ENSSSCG00050077796.1"/>
</dbReference>
<accession>A0A8D1P6E6</accession>
<protein>
    <submittedName>
        <fullName evidence="1">Uncharacterized protein</fullName>
    </submittedName>
</protein>
<organism evidence="1 2">
    <name type="scientific">Sus scrofa</name>
    <name type="common">Pig</name>
    <dbReference type="NCBI Taxonomy" id="9823"/>
    <lineage>
        <taxon>Eukaryota</taxon>
        <taxon>Metazoa</taxon>
        <taxon>Chordata</taxon>
        <taxon>Craniata</taxon>
        <taxon>Vertebrata</taxon>
        <taxon>Euteleostomi</taxon>
        <taxon>Mammalia</taxon>
        <taxon>Eutheria</taxon>
        <taxon>Laurasiatheria</taxon>
        <taxon>Artiodactyla</taxon>
        <taxon>Suina</taxon>
        <taxon>Suidae</taxon>
        <taxon>Sus</taxon>
    </lineage>
</organism>
<dbReference type="Proteomes" id="UP000694571">
    <property type="component" value="Unplaced"/>
</dbReference>
<reference evidence="1" key="1">
    <citation type="submission" date="2025-08" db="UniProtKB">
        <authorList>
            <consortium name="Ensembl"/>
        </authorList>
    </citation>
    <scope>IDENTIFICATION</scope>
</reference>